<feature type="region of interest" description="Disordered" evidence="1">
    <location>
        <begin position="49"/>
        <end position="89"/>
    </location>
</feature>
<feature type="compositionally biased region" description="Low complexity" evidence="1">
    <location>
        <begin position="611"/>
        <end position="637"/>
    </location>
</feature>
<keyword evidence="3" id="KW-1185">Reference proteome</keyword>
<organism evidence="2 3">
    <name type="scientific">Chlamydomonas schloesseri</name>
    <dbReference type="NCBI Taxonomy" id="2026947"/>
    <lineage>
        <taxon>Eukaryota</taxon>
        <taxon>Viridiplantae</taxon>
        <taxon>Chlorophyta</taxon>
        <taxon>core chlorophytes</taxon>
        <taxon>Chlorophyceae</taxon>
        <taxon>CS clade</taxon>
        <taxon>Chlamydomonadales</taxon>
        <taxon>Chlamydomonadaceae</taxon>
        <taxon>Chlamydomonas</taxon>
    </lineage>
</organism>
<dbReference type="InterPro" id="IPR051481">
    <property type="entry name" value="BTB-POZ/Galectin-3-binding"/>
</dbReference>
<gene>
    <name evidence="2" type="ORF">HYH02_003749</name>
</gene>
<protein>
    <recommendedName>
        <fullName evidence="4">BACK domain-containing protein</fullName>
    </recommendedName>
</protein>
<comment type="caution">
    <text evidence="2">The sequence shown here is derived from an EMBL/GenBank/DDBJ whole genome shotgun (WGS) entry which is preliminary data.</text>
</comment>
<dbReference type="Proteomes" id="UP000613740">
    <property type="component" value="Unassembled WGS sequence"/>
</dbReference>
<dbReference type="EMBL" id="JAEHOD010000007">
    <property type="protein sequence ID" value="KAG2451977.1"/>
    <property type="molecule type" value="Genomic_DNA"/>
</dbReference>
<evidence type="ECO:0000313" key="3">
    <source>
        <dbReference type="Proteomes" id="UP000613740"/>
    </source>
</evidence>
<feature type="region of interest" description="Disordered" evidence="1">
    <location>
        <begin position="611"/>
        <end position="643"/>
    </location>
</feature>
<proteinExistence type="predicted"/>
<dbReference type="PANTHER" id="PTHR24410">
    <property type="entry name" value="HL07962P-RELATED"/>
    <property type="match status" value="1"/>
</dbReference>
<reference evidence="2" key="1">
    <citation type="journal article" date="2020" name="bioRxiv">
        <title>Comparative genomics of Chlamydomonas.</title>
        <authorList>
            <person name="Craig R.J."/>
            <person name="Hasan A.R."/>
            <person name="Ness R.W."/>
            <person name="Keightley P.D."/>
        </authorList>
    </citation>
    <scope>NUCLEOTIDE SEQUENCE</scope>
    <source>
        <strain evidence="2">CCAP 11/173</strain>
    </source>
</reference>
<evidence type="ECO:0000313" key="2">
    <source>
        <dbReference type="EMBL" id="KAG2451977.1"/>
    </source>
</evidence>
<sequence>MATKTIEQQQPSGNARVVGGIAGLFGQPDFADCQIVFILDHSPLYDQPQSESVAAASTGVEPEAPCSGHKRAREETLGEDASPAAGAQRARLACKPLPGHSIVLHFASDKIAAQLNWARGASHGSSGSPKRARKAVTVTITAIEDTDAAPAAGSRAQKQLPELEVSLGSEAELPAARAAIKFAYTGRVEAGSIREALQVRRQACYLQMEGCVQACLAVVKEKLVGTTAAPMAAAGLQAEAGAAAAAAGPAAQAGARAATDTASGKDGTEAPLVLEFFSCSGLWPDPTEDAAFAALLTEAKRQLVAHFGDALAVLNQKQLYEQMRALPAEGLEALLESDDFGTDSESSVVLLLVEWMDANYGRTDVATRKRLCGLLRLVQCSRAYQSWVLPALAATHTAGPPGPDSWFPLTVADMARLSTYVSASAAERRHMADGNWGPCAIVKRWPVGWLSSTPRRLCVPAQGRTFSFSASLQELEKALGSLEEGSDGTLEPAIENAPARGAYVHGLEWQAQLVVRNGSADVGCYMAVRLPSSLRRLGSAASQLMLTGLTAFPKRLNICVYGGAASGAAAAGAGDAPSQRRKAYHKRYGDHEFVRVGSGWGVPGAFQLRAAPAAAPPAQQQQQPQGGPGQGPQQQAGGAAGSVAGGSAVATQWVDYLQGGNRLAGAITLMPPSST</sequence>
<dbReference type="AlphaFoldDB" id="A0A835WQD9"/>
<accession>A0A835WQD9</accession>
<dbReference type="OrthoDB" id="546755at2759"/>
<dbReference type="PANTHER" id="PTHR24410:SF23">
    <property type="entry name" value="BTB DOMAIN-CONTAINING PROTEIN-RELATED"/>
    <property type="match status" value="1"/>
</dbReference>
<evidence type="ECO:0008006" key="4">
    <source>
        <dbReference type="Google" id="ProtNLM"/>
    </source>
</evidence>
<evidence type="ECO:0000256" key="1">
    <source>
        <dbReference type="SAM" id="MobiDB-lite"/>
    </source>
</evidence>
<name>A0A835WQD9_9CHLO</name>